<keyword evidence="1" id="KW-0472">Membrane</keyword>
<dbReference type="EMBL" id="CACVBM020000854">
    <property type="protein sequence ID" value="CAA7023987.1"/>
    <property type="molecule type" value="Genomic_DNA"/>
</dbReference>
<evidence type="ECO:0000313" key="2">
    <source>
        <dbReference type="EMBL" id="CAA7023987.1"/>
    </source>
</evidence>
<dbReference type="Proteomes" id="UP000467841">
    <property type="component" value="Unassembled WGS sequence"/>
</dbReference>
<gene>
    <name evidence="2" type="ORF">MERR_LOCUS11222</name>
</gene>
<accession>A0A6D2IG57</accession>
<feature type="transmembrane region" description="Helical" evidence="1">
    <location>
        <begin position="86"/>
        <end position="107"/>
    </location>
</feature>
<keyword evidence="3" id="KW-1185">Reference proteome</keyword>
<sequence>MHSGTGIITCIFSRPIDLRTTKTDFPLIFSSQILHLELKNPSAPSRFTGTFDNGVTWSLQASQATFASSRQSSNFGPGKALVRKSAGFLLVCILYNLTVPSATISLMK</sequence>
<proteinExistence type="predicted"/>
<dbReference type="AlphaFoldDB" id="A0A6D2IG57"/>
<protein>
    <submittedName>
        <fullName evidence="2">Uncharacterized protein</fullName>
    </submittedName>
</protein>
<evidence type="ECO:0000313" key="3">
    <source>
        <dbReference type="Proteomes" id="UP000467841"/>
    </source>
</evidence>
<keyword evidence="1" id="KW-1133">Transmembrane helix</keyword>
<reference evidence="2" key="1">
    <citation type="submission" date="2020-01" db="EMBL/GenBank/DDBJ databases">
        <authorList>
            <person name="Mishra B."/>
        </authorList>
    </citation>
    <scope>NUCLEOTIDE SEQUENCE [LARGE SCALE GENOMIC DNA]</scope>
</reference>
<evidence type="ECO:0000256" key="1">
    <source>
        <dbReference type="SAM" id="Phobius"/>
    </source>
</evidence>
<keyword evidence="1" id="KW-0812">Transmembrane</keyword>
<name>A0A6D2IG57_9BRAS</name>
<organism evidence="2 3">
    <name type="scientific">Microthlaspi erraticum</name>
    <dbReference type="NCBI Taxonomy" id="1685480"/>
    <lineage>
        <taxon>Eukaryota</taxon>
        <taxon>Viridiplantae</taxon>
        <taxon>Streptophyta</taxon>
        <taxon>Embryophyta</taxon>
        <taxon>Tracheophyta</taxon>
        <taxon>Spermatophyta</taxon>
        <taxon>Magnoliopsida</taxon>
        <taxon>eudicotyledons</taxon>
        <taxon>Gunneridae</taxon>
        <taxon>Pentapetalae</taxon>
        <taxon>rosids</taxon>
        <taxon>malvids</taxon>
        <taxon>Brassicales</taxon>
        <taxon>Brassicaceae</taxon>
        <taxon>Coluteocarpeae</taxon>
        <taxon>Microthlaspi</taxon>
    </lineage>
</organism>
<comment type="caution">
    <text evidence="2">The sequence shown here is derived from an EMBL/GenBank/DDBJ whole genome shotgun (WGS) entry which is preliminary data.</text>
</comment>